<dbReference type="EMBL" id="CP040896">
    <property type="protein sequence ID" value="QDA62039.1"/>
    <property type="molecule type" value="Genomic_DNA"/>
</dbReference>
<dbReference type="Pfam" id="PF00487">
    <property type="entry name" value="FA_desaturase"/>
    <property type="match status" value="1"/>
</dbReference>
<evidence type="ECO:0000259" key="2">
    <source>
        <dbReference type="Pfam" id="PF00487"/>
    </source>
</evidence>
<reference evidence="3 4" key="1">
    <citation type="submission" date="2019-06" db="EMBL/GenBank/DDBJ databases">
        <authorList>
            <person name="Srinivasan S."/>
        </authorList>
    </citation>
    <scope>NUCLEOTIDE SEQUENCE [LARGE SCALE GENOMIC DNA]</scope>
    <source>
        <strain evidence="3 4">17J68-5</strain>
    </source>
</reference>
<dbReference type="GO" id="GO:0016020">
    <property type="term" value="C:membrane"/>
    <property type="evidence" value="ECO:0007669"/>
    <property type="project" value="TreeGrafter"/>
</dbReference>
<dbReference type="InterPro" id="IPR012171">
    <property type="entry name" value="Fatty_acid_desaturase"/>
</dbReference>
<name>A0A5B8A4D2_9BACT</name>
<feature type="transmembrane region" description="Helical" evidence="1">
    <location>
        <begin position="177"/>
        <end position="193"/>
    </location>
</feature>
<dbReference type="OrthoDB" id="104711at2"/>
<keyword evidence="1" id="KW-1133">Transmembrane helix</keyword>
<gene>
    <name evidence="3" type="ORF">FHG12_18880</name>
</gene>
<proteinExistence type="predicted"/>
<organism evidence="3 4">
    <name type="scientific">Hymenobacter jejuensis</name>
    <dbReference type="NCBI Taxonomy" id="2502781"/>
    <lineage>
        <taxon>Bacteria</taxon>
        <taxon>Pseudomonadati</taxon>
        <taxon>Bacteroidota</taxon>
        <taxon>Cytophagia</taxon>
        <taxon>Cytophagales</taxon>
        <taxon>Hymenobacteraceae</taxon>
        <taxon>Hymenobacter</taxon>
    </lineage>
</organism>
<keyword evidence="4" id="KW-1185">Reference proteome</keyword>
<dbReference type="GO" id="GO:0016717">
    <property type="term" value="F:oxidoreductase activity, acting on paired donors, with oxidation of a pair of donors resulting in the reduction of molecular oxygen to two molecules of water"/>
    <property type="evidence" value="ECO:0007669"/>
    <property type="project" value="TreeGrafter"/>
</dbReference>
<dbReference type="PANTHER" id="PTHR19353">
    <property type="entry name" value="FATTY ACID DESATURASE 2"/>
    <property type="match status" value="1"/>
</dbReference>
<feature type="transmembrane region" description="Helical" evidence="1">
    <location>
        <begin position="83"/>
        <end position="102"/>
    </location>
</feature>
<dbReference type="AlphaFoldDB" id="A0A5B8A4D2"/>
<keyword evidence="1" id="KW-0812">Transmembrane</keyword>
<evidence type="ECO:0000256" key="1">
    <source>
        <dbReference type="SAM" id="Phobius"/>
    </source>
</evidence>
<dbReference type="PANTHER" id="PTHR19353:SF19">
    <property type="entry name" value="DELTA(5) FATTY ACID DESATURASE C-RELATED"/>
    <property type="match status" value="1"/>
</dbReference>
<dbReference type="Proteomes" id="UP000305398">
    <property type="component" value="Chromosome"/>
</dbReference>
<dbReference type="InterPro" id="IPR005804">
    <property type="entry name" value="FA_desaturase_dom"/>
</dbReference>
<evidence type="ECO:0000313" key="3">
    <source>
        <dbReference type="EMBL" id="QDA62039.1"/>
    </source>
</evidence>
<dbReference type="GO" id="GO:0008610">
    <property type="term" value="P:lipid biosynthetic process"/>
    <property type="evidence" value="ECO:0007669"/>
    <property type="project" value="UniProtKB-ARBA"/>
</dbReference>
<sequence>MQYSRFLLPPTQPTDMDRIRFQPEPANGFYNTLKCRVNTHFEQQALPRYATAGAVGKAILFAGLFAASYATLLLVAMPLGPFLLLWFAMGVFIILAAMSIVHDAAHGVFSARPWVNMVLLRFANLVGGDGYMYKYKHTVSHHAYTNIQGLDIDLEQSTMVRVTPFTASRSEHQYQHRYMRVLYPFYILFWVLFRDFKYYQREKIGPVTAHHPVVQWVTLFATKAFYFFYMLVVPALVLHVAFWQIAAGFVCMHLGSGVVAMFALLANHAVEDSVFVVPDPDGRIHCSWGEHQLRTTDDYSPDSQIISFLFSGLNHHVAHHLFPRYCHVHYPAITKIVRATAEEFGLRYRYNSLFGALSSHFRLLKKMSTARR</sequence>
<protein>
    <submittedName>
        <fullName evidence="3">Acyl-CoA desaturase</fullName>
    </submittedName>
</protein>
<accession>A0A5B8A4D2</accession>
<evidence type="ECO:0000313" key="4">
    <source>
        <dbReference type="Proteomes" id="UP000305398"/>
    </source>
</evidence>
<feature type="transmembrane region" description="Helical" evidence="1">
    <location>
        <begin position="213"/>
        <end position="238"/>
    </location>
</feature>
<dbReference type="CDD" id="cd03506">
    <property type="entry name" value="Delta6-FADS-like"/>
    <property type="match status" value="1"/>
</dbReference>
<keyword evidence="1" id="KW-0472">Membrane</keyword>
<feature type="transmembrane region" description="Helical" evidence="1">
    <location>
        <begin position="58"/>
        <end position="77"/>
    </location>
</feature>
<feature type="domain" description="Fatty acid desaturase" evidence="2">
    <location>
        <begin position="82"/>
        <end position="350"/>
    </location>
</feature>
<dbReference type="KEGG" id="hyj:FHG12_18880"/>